<feature type="domain" description="Exostosin GT47" evidence="5">
    <location>
        <begin position="3"/>
        <end position="113"/>
    </location>
</feature>
<dbReference type="Proteomes" id="UP001605036">
    <property type="component" value="Unassembled WGS sequence"/>
</dbReference>
<dbReference type="Pfam" id="PF03016">
    <property type="entry name" value="Exostosin_GT47"/>
    <property type="match status" value="1"/>
</dbReference>
<dbReference type="InterPro" id="IPR004263">
    <property type="entry name" value="Exostosin"/>
</dbReference>
<name>A0ABD1Y3K8_9MARC</name>
<keyword evidence="3" id="KW-0812">Transmembrane</keyword>
<protein>
    <recommendedName>
        <fullName evidence="5">Exostosin GT47 domain-containing protein</fullName>
    </recommendedName>
</protein>
<evidence type="ECO:0000259" key="5">
    <source>
        <dbReference type="Pfam" id="PF03016"/>
    </source>
</evidence>
<evidence type="ECO:0000256" key="1">
    <source>
        <dbReference type="ARBA" id="ARBA00004323"/>
    </source>
</evidence>
<accession>A0ABD1Y3K8</accession>
<dbReference type="GO" id="GO:0000139">
    <property type="term" value="C:Golgi membrane"/>
    <property type="evidence" value="ECO:0007669"/>
    <property type="project" value="UniProtKB-SubCell"/>
</dbReference>
<gene>
    <name evidence="6" type="ORF">R1flu_001550</name>
</gene>
<reference evidence="6 7" key="1">
    <citation type="submission" date="2024-09" db="EMBL/GenBank/DDBJ databases">
        <title>Chromosome-scale assembly of Riccia fluitans.</title>
        <authorList>
            <person name="Paukszto L."/>
            <person name="Sawicki J."/>
            <person name="Karawczyk K."/>
            <person name="Piernik-Szablinska J."/>
            <person name="Szczecinska M."/>
            <person name="Mazdziarz M."/>
        </authorList>
    </citation>
    <scope>NUCLEOTIDE SEQUENCE [LARGE SCALE GENOMIC DNA]</scope>
    <source>
        <strain evidence="6">Rf_01</strain>
        <tissue evidence="6">Aerial parts of the thallus</tissue>
    </source>
</reference>
<proteinExistence type="inferred from homology"/>
<dbReference type="EMBL" id="JBHFFA010000006">
    <property type="protein sequence ID" value="KAL2621345.1"/>
    <property type="molecule type" value="Genomic_DNA"/>
</dbReference>
<sequence>MPRPNMTKSIRGHLIQQCLDSPQDCFFLRCHKKLCFRPDSTMNVFLHSHFCMQPPGDSPTRRSVFDSLIGGCIPVLFDPYSAYYQYPWHLPEDSKSFSVYIPSQDVMSGRANVIQILKTISAEERASMRARIIHDILPGLVYSKPGAKHPSFRDAFDISIEGLLQRVANFRAEKAAGGFKQ</sequence>
<organism evidence="6 7">
    <name type="scientific">Riccia fluitans</name>
    <dbReference type="NCBI Taxonomy" id="41844"/>
    <lineage>
        <taxon>Eukaryota</taxon>
        <taxon>Viridiplantae</taxon>
        <taxon>Streptophyta</taxon>
        <taxon>Embryophyta</taxon>
        <taxon>Marchantiophyta</taxon>
        <taxon>Marchantiopsida</taxon>
        <taxon>Marchantiidae</taxon>
        <taxon>Marchantiales</taxon>
        <taxon>Ricciaceae</taxon>
        <taxon>Riccia</taxon>
    </lineage>
</organism>
<keyword evidence="7" id="KW-1185">Reference proteome</keyword>
<evidence type="ECO:0000256" key="4">
    <source>
        <dbReference type="ARBA" id="ARBA00023034"/>
    </source>
</evidence>
<evidence type="ECO:0000313" key="7">
    <source>
        <dbReference type="Proteomes" id="UP001605036"/>
    </source>
</evidence>
<keyword evidence="3" id="KW-0735">Signal-anchor</keyword>
<dbReference type="AlphaFoldDB" id="A0ABD1Y3K8"/>
<comment type="subcellular location">
    <subcellularLocation>
        <location evidence="1">Golgi apparatus membrane</location>
        <topology evidence="1">Single-pass type II membrane protein</topology>
    </subcellularLocation>
</comment>
<comment type="caution">
    <text evidence="6">The sequence shown here is derived from an EMBL/GenBank/DDBJ whole genome shotgun (WGS) entry which is preliminary data.</text>
</comment>
<dbReference type="InterPro" id="IPR040911">
    <property type="entry name" value="Exostosin_GT47"/>
</dbReference>
<dbReference type="PANTHER" id="PTHR11062:SF117">
    <property type="entry name" value="XYLOGLUCAN-SPECIFIC GALACTURONOSYLTRANSFERASE 1"/>
    <property type="match status" value="1"/>
</dbReference>
<comment type="similarity">
    <text evidence="2">Belongs to the glycosyltransferase 47 family.</text>
</comment>
<evidence type="ECO:0000256" key="2">
    <source>
        <dbReference type="ARBA" id="ARBA00010271"/>
    </source>
</evidence>
<evidence type="ECO:0000256" key="3">
    <source>
        <dbReference type="ARBA" id="ARBA00022968"/>
    </source>
</evidence>
<keyword evidence="4" id="KW-0333">Golgi apparatus</keyword>
<dbReference type="PANTHER" id="PTHR11062">
    <property type="entry name" value="EXOSTOSIN HEPARAN SULFATE GLYCOSYLTRANSFERASE -RELATED"/>
    <property type="match status" value="1"/>
</dbReference>
<evidence type="ECO:0000313" key="6">
    <source>
        <dbReference type="EMBL" id="KAL2621345.1"/>
    </source>
</evidence>